<evidence type="ECO:0000313" key="1">
    <source>
        <dbReference type="EMBL" id="EJK51131.1"/>
    </source>
</evidence>
<protein>
    <submittedName>
        <fullName evidence="1">Uncharacterized protein</fullName>
    </submittedName>
</protein>
<dbReference type="AlphaFoldDB" id="K0RQL4"/>
<name>K0RQL4_THAOC</name>
<keyword evidence="2" id="KW-1185">Reference proteome</keyword>
<comment type="caution">
    <text evidence="1">The sequence shown here is derived from an EMBL/GenBank/DDBJ whole genome shotgun (WGS) entry which is preliminary data.</text>
</comment>
<dbReference type="Proteomes" id="UP000266841">
    <property type="component" value="Unassembled WGS sequence"/>
</dbReference>
<dbReference type="EMBL" id="AGNL01042176">
    <property type="protein sequence ID" value="EJK51131.1"/>
    <property type="molecule type" value="Genomic_DNA"/>
</dbReference>
<evidence type="ECO:0000313" key="2">
    <source>
        <dbReference type="Proteomes" id="UP000266841"/>
    </source>
</evidence>
<reference evidence="1 2" key="1">
    <citation type="journal article" date="2012" name="Genome Biol.">
        <title>Genome and low-iron response of an oceanic diatom adapted to chronic iron limitation.</title>
        <authorList>
            <person name="Lommer M."/>
            <person name="Specht M."/>
            <person name="Roy A.S."/>
            <person name="Kraemer L."/>
            <person name="Andreson R."/>
            <person name="Gutowska M.A."/>
            <person name="Wolf J."/>
            <person name="Bergner S.V."/>
            <person name="Schilhabel M.B."/>
            <person name="Klostermeier U.C."/>
            <person name="Beiko R.G."/>
            <person name="Rosenstiel P."/>
            <person name="Hippler M."/>
            <person name="Laroche J."/>
        </authorList>
    </citation>
    <scope>NUCLEOTIDE SEQUENCE [LARGE SCALE GENOMIC DNA]</scope>
    <source>
        <strain evidence="1 2">CCMP1005</strain>
    </source>
</reference>
<organism evidence="1 2">
    <name type="scientific">Thalassiosira oceanica</name>
    <name type="common">Marine diatom</name>
    <dbReference type="NCBI Taxonomy" id="159749"/>
    <lineage>
        <taxon>Eukaryota</taxon>
        <taxon>Sar</taxon>
        <taxon>Stramenopiles</taxon>
        <taxon>Ochrophyta</taxon>
        <taxon>Bacillariophyta</taxon>
        <taxon>Coscinodiscophyceae</taxon>
        <taxon>Thalassiosirophycidae</taxon>
        <taxon>Thalassiosirales</taxon>
        <taxon>Thalassiosiraceae</taxon>
        <taxon>Thalassiosira</taxon>
    </lineage>
</organism>
<sequence length="68" mass="7444">MVKKGTPNTVEAAAETLDDVAIGTRNAAVETIIEAEEDEDCTESQEVALDAIALKKLQIKRRKEEKES</sequence>
<gene>
    <name evidence="1" type="ORF">THAOC_29727</name>
</gene>
<proteinExistence type="predicted"/>
<accession>K0RQL4</accession>